<dbReference type="Gene3D" id="3.20.20.70">
    <property type="entry name" value="Aldolase class I"/>
    <property type="match status" value="1"/>
</dbReference>
<evidence type="ECO:0000313" key="5">
    <source>
        <dbReference type="EMBL" id="WOI33477.1"/>
    </source>
</evidence>
<comment type="similarity">
    <text evidence="1">Belongs to the HMG-CoA lyase family.</text>
</comment>
<dbReference type="InterPro" id="IPR013785">
    <property type="entry name" value="Aldolase_TIM"/>
</dbReference>
<dbReference type="GO" id="GO:0016829">
    <property type="term" value="F:lyase activity"/>
    <property type="evidence" value="ECO:0007669"/>
    <property type="project" value="UniProtKB-KW"/>
</dbReference>
<keyword evidence="6" id="KW-1185">Reference proteome</keyword>
<dbReference type="EMBL" id="CP136704">
    <property type="protein sequence ID" value="WOI33477.1"/>
    <property type="molecule type" value="Genomic_DNA"/>
</dbReference>
<evidence type="ECO:0000313" key="6">
    <source>
        <dbReference type="Proteomes" id="UP001302666"/>
    </source>
</evidence>
<dbReference type="Pfam" id="PF00682">
    <property type="entry name" value="HMGL-like"/>
    <property type="match status" value="1"/>
</dbReference>
<dbReference type="PANTHER" id="PTHR42738:SF7">
    <property type="entry name" value="HYDROXYMETHYLGLUTARYL-COA LYASE"/>
    <property type="match status" value="1"/>
</dbReference>
<dbReference type="SUPFAM" id="SSF51569">
    <property type="entry name" value="Aldolase"/>
    <property type="match status" value="1"/>
</dbReference>
<keyword evidence="3 5" id="KW-0456">Lyase</keyword>
<dbReference type="InterPro" id="IPR043594">
    <property type="entry name" value="HMGL"/>
</dbReference>
<name>A0ABZ0HG75_TRISK</name>
<dbReference type="Proteomes" id="UP001302666">
    <property type="component" value="Chromosome"/>
</dbReference>
<dbReference type="NCBIfam" id="NF004283">
    <property type="entry name" value="PRK05692.1"/>
    <property type="match status" value="1"/>
</dbReference>
<sequence length="321" mass="33725">MTEVPLDGFPERVRIVDVGARDGLQAWPDPVSTDVKIELINTLIAAGVPQLEVTSFVAPRAVPNMADAREVMAGIDRSRGAEMTALVPNARGAERAIEAGVDAMVVFLSASESHNQANVNCSRDKSLAAAAEIARMGQDADVPVYGAIATAFGCPFEGNVAIKDIVQVAKSYGDCGIAQLTLGDTTGMATPRLVQERCRTLATEVPAADIALHFHNTRGVGLACAYAGLQEGITRFEASIAGIGGCPFAPGATGNICTEDLVYMLQESGVATGINLDALIEVARRTEKALGQTLPGQVMKAGPRLRRYEREDVRSSSGSRA</sequence>
<dbReference type="CDD" id="cd07938">
    <property type="entry name" value="DRE_TIM_HMGL"/>
    <property type="match status" value="1"/>
</dbReference>
<dbReference type="InterPro" id="IPR000891">
    <property type="entry name" value="PYR_CT"/>
</dbReference>
<evidence type="ECO:0000256" key="1">
    <source>
        <dbReference type="ARBA" id="ARBA00009405"/>
    </source>
</evidence>
<proteinExistence type="inferred from homology"/>
<evidence type="ECO:0000256" key="3">
    <source>
        <dbReference type="ARBA" id="ARBA00023239"/>
    </source>
</evidence>
<dbReference type="RefSeq" id="WP_317385639.1">
    <property type="nucleotide sequence ID" value="NZ_CP136704.1"/>
</dbReference>
<evidence type="ECO:0000256" key="2">
    <source>
        <dbReference type="ARBA" id="ARBA00022723"/>
    </source>
</evidence>
<keyword evidence="2" id="KW-0479">Metal-binding</keyword>
<accession>A0ABZ0HG75</accession>
<protein>
    <submittedName>
        <fullName evidence="5">Hydroxymethylglutaryl-CoA lyase</fullName>
    </submittedName>
</protein>
<reference evidence="5 6" key="1">
    <citation type="submission" date="2023-10" db="EMBL/GenBank/DDBJ databases">
        <title>Eight complete genome sequences of bacteria isolated from laboratory stock of Giant Kelp gametophytes.</title>
        <authorList>
            <person name="Tolentino B."/>
            <person name="Nuzhdin S."/>
        </authorList>
    </citation>
    <scope>NUCLEOTIDE SEQUENCE [LARGE SCALE GENOMIC DNA]</scope>
    <source>
        <strain evidence="5 6">LC.270.F.C4</strain>
    </source>
</reference>
<dbReference type="PROSITE" id="PS50991">
    <property type="entry name" value="PYR_CT"/>
    <property type="match status" value="1"/>
</dbReference>
<evidence type="ECO:0000259" key="4">
    <source>
        <dbReference type="PROSITE" id="PS50991"/>
    </source>
</evidence>
<organism evidence="5 6">
    <name type="scientific">Tritonibacter scottomollicae</name>
    <name type="common">Epibacterium scottomollicae</name>
    <dbReference type="NCBI Taxonomy" id="483013"/>
    <lineage>
        <taxon>Bacteria</taxon>
        <taxon>Pseudomonadati</taxon>
        <taxon>Pseudomonadota</taxon>
        <taxon>Alphaproteobacteria</taxon>
        <taxon>Rhodobacterales</taxon>
        <taxon>Paracoccaceae</taxon>
        <taxon>Tritonibacter</taxon>
    </lineage>
</organism>
<gene>
    <name evidence="5" type="ORF">R1T40_01610</name>
</gene>
<feature type="domain" description="Pyruvate carboxyltransferase" evidence="4">
    <location>
        <begin position="13"/>
        <end position="280"/>
    </location>
</feature>
<dbReference type="PANTHER" id="PTHR42738">
    <property type="entry name" value="HYDROXYMETHYLGLUTARYL-COA LYASE"/>
    <property type="match status" value="1"/>
</dbReference>